<evidence type="ECO:0000256" key="5">
    <source>
        <dbReference type="SAM" id="MobiDB-lite"/>
    </source>
</evidence>
<dbReference type="RefSeq" id="XP_048522162.1">
    <property type="nucleotide sequence ID" value="XM_048666205.1"/>
</dbReference>
<evidence type="ECO:0000256" key="3">
    <source>
        <dbReference type="ARBA" id="ARBA00023163"/>
    </source>
</evidence>
<feature type="compositionally biased region" description="Low complexity" evidence="5">
    <location>
        <begin position="44"/>
        <end position="57"/>
    </location>
</feature>
<keyword evidence="4" id="KW-0539">Nucleus</keyword>
<evidence type="ECO:0000313" key="7">
    <source>
        <dbReference type="EnsemblMetazoa" id="XP_019764282.1"/>
    </source>
</evidence>
<evidence type="ECO:0000259" key="6">
    <source>
        <dbReference type="PROSITE" id="PS50888"/>
    </source>
</evidence>
<dbReference type="Gene3D" id="4.10.280.10">
    <property type="entry name" value="Helix-loop-helix DNA-binding domain"/>
    <property type="match status" value="1"/>
</dbReference>
<name>A0AAR5PTM7_DENPD</name>
<dbReference type="GO" id="GO:0061564">
    <property type="term" value="P:axon development"/>
    <property type="evidence" value="ECO:0007669"/>
    <property type="project" value="TreeGrafter"/>
</dbReference>
<keyword evidence="3" id="KW-0804">Transcription</keyword>
<feature type="region of interest" description="Disordered" evidence="5">
    <location>
        <begin position="99"/>
        <end position="147"/>
    </location>
</feature>
<keyword evidence="8" id="KW-1185">Reference proteome</keyword>
<dbReference type="KEGG" id="dpa:125503898"/>
<comment type="subcellular location">
    <subcellularLocation>
        <location evidence="1">Nucleus</location>
    </subcellularLocation>
</comment>
<evidence type="ECO:0000256" key="4">
    <source>
        <dbReference type="ARBA" id="ARBA00023242"/>
    </source>
</evidence>
<feature type="region of interest" description="Disordered" evidence="5">
    <location>
        <begin position="1"/>
        <end position="86"/>
    </location>
</feature>
<dbReference type="GO" id="GO:0005634">
    <property type="term" value="C:nucleus"/>
    <property type="evidence" value="ECO:0007669"/>
    <property type="project" value="UniProtKB-SubCell"/>
</dbReference>
<dbReference type="GO" id="GO:0046983">
    <property type="term" value="F:protein dimerization activity"/>
    <property type="evidence" value="ECO:0007669"/>
    <property type="project" value="InterPro"/>
</dbReference>
<dbReference type="GeneID" id="109540368"/>
<organism evidence="7 8">
    <name type="scientific">Dendroctonus ponderosae</name>
    <name type="common">Mountain pine beetle</name>
    <dbReference type="NCBI Taxonomy" id="77166"/>
    <lineage>
        <taxon>Eukaryota</taxon>
        <taxon>Metazoa</taxon>
        <taxon>Ecdysozoa</taxon>
        <taxon>Arthropoda</taxon>
        <taxon>Hexapoda</taxon>
        <taxon>Insecta</taxon>
        <taxon>Pterygota</taxon>
        <taxon>Neoptera</taxon>
        <taxon>Endopterygota</taxon>
        <taxon>Coleoptera</taxon>
        <taxon>Polyphaga</taxon>
        <taxon>Cucujiformia</taxon>
        <taxon>Curculionidae</taxon>
        <taxon>Scolytinae</taxon>
        <taxon>Dendroctonus</taxon>
    </lineage>
</organism>
<dbReference type="InterPro" id="IPR050359">
    <property type="entry name" value="bHLH_transcription_factors"/>
</dbReference>
<reference evidence="8" key="1">
    <citation type="journal article" date="2013" name="Genome Biol.">
        <title>Draft genome of the mountain pine beetle, Dendroctonus ponderosae Hopkins, a major forest pest.</title>
        <authorList>
            <person name="Keeling C.I."/>
            <person name="Yuen M.M."/>
            <person name="Liao N.Y."/>
            <person name="Docking T.R."/>
            <person name="Chan S.K."/>
            <person name="Taylor G.A."/>
            <person name="Palmquist D.L."/>
            <person name="Jackman S.D."/>
            <person name="Nguyen A."/>
            <person name="Li M."/>
            <person name="Henderson H."/>
            <person name="Janes J.K."/>
            <person name="Zhao Y."/>
            <person name="Pandoh P."/>
            <person name="Moore R."/>
            <person name="Sperling F.A."/>
            <person name="Huber D.P."/>
            <person name="Birol I."/>
            <person name="Jones S.J."/>
            <person name="Bohlmann J."/>
        </authorList>
    </citation>
    <scope>NUCLEOTIDE SEQUENCE</scope>
</reference>
<dbReference type="KEGG" id="dpa:109540368"/>
<dbReference type="EnsemblMetazoa" id="XM_019908723.1">
    <property type="protein sequence ID" value="XP_019764282.1"/>
    <property type="gene ID" value="LOC109540368"/>
</dbReference>
<dbReference type="AlphaFoldDB" id="A0AAR5PTM7"/>
<dbReference type="RefSeq" id="XP_048520987.1">
    <property type="nucleotide sequence ID" value="XM_048665030.1"/>
</dbReference>
<evidence type="ECO:0000313" key="8">
    <source>
        <dbReference type="Proteomes" id="UP000019118"/>
    </source>
</evidence>
<feature type="compositionally biased region" description="Low complexity" evidence="5">
    <location>
        <begin position="120"/>
        <end position="134"/>
    </location>
</feature>
<evidence type="ECO:0000256" key="2">
    <source>
        <dbReference type="ARBA" id="ARBA00023015"/>
    </source>
</evidence>
<dbReference type="GeneID" id="125503898"/>
<dbReference type="PROSITE" id="PS50888">
    <property type="entry name" value="BHLH"/>
    <property type="match status" value="1"/>
</dbReference>
<dbReference type="CDD" id="cd18954">
    <property type="entry name" value="bHLH_TS_bHLHe22_bHLHb5"/>
    <property type="match status" value="1"/>
</dbReference>
<feature type="compositionally biased region" description="Polar residues" evidence="5">
    <location>
        <begin position="62"/>
        <end position="76"/>
    </location>
</feature>
<proteinExistence type="predicted"/>
<dbReference type="PANTHER" id="PTHR19290:SF104">
    <property type="entry name" value="GH17679P"/>
    <property type="match status" value="1"/>
</dbReference>
<dbReference type="KEGG" id="dpa:125504350"/>
<dbReference type="GeneID" id="125504350"/>
<evidence type="ECO:0000256" key="1">
    <source>
        <dbReference type="ARBA" id="ARBA00004123"/>
    </source>
</evidence>
<dbReference type="InterPro" id="IPR036638">
    <property type="entry name" value="HLH_DNA-bd_sf"/>
</dbReference>
<dbReference type="FunFam" id="4.10.280.10:FF:000026">
    <property type="entry name" value="Basic helix-loop-helix family, member e23"/>
    <property type="match status" value="1"/>
</dbReference>
<keyword evidence="2" id="KW-0805">Transcription regulation</keyword>
<dbReference type="GO" id="GO:0070888">
    <property type="term" value="F:E-box binding"/>
    <property type="evidence" value="ECO:0007669"/>
    <property type="project" value="TreeGrafter"/>
</dbReference>
<accession>A0AAR5PTM7</accession>
<dbReference type="InterPro" id="IPR011598">
    <property type="entry name" value="bHLH_dom"/>
</dbReference>
<reference evidence="7" key="2">
    <citation type="submission" date="2024-08" db="UniProtKB">
        <authorList>
            <consortium name="EnsemblMetazoa"/>
        </authorList>
    </citation>
    <scope>IDENTIFICATION</scope>
</reference>
<feature type="domain" description="BHLH" evidence="6">
    <location>
        <begin position="148"/>
        <end position="202"/>
    </location>
</feature>
<sequence length="271" mass="28846">MKSYDCDSSSESEDASHAISRGMIQPPQWLRGNSIGANWGWQGVAGSSTGPSSSAAAMDHPQSYSSFPAANSQDESQVPGRRTPLGTVSLGGFYFQGCQQNVTTPHGPPSDENNPDPGCSIQHSSRSLESRSGSTNPNVKGKNRQGKTVRLNINARERRRMHDLNDALDELRAVIPYAHSPSVRKLSKIATLLLAKNYILMQANALEEMKRLIAYLQGTAGAGAGATIVAPPGFDLQGFPAAAKFLQQQQALQAENARHNEGNNGGSGSAM</sequence>
<dbReference type="SMART" id="SM00353">
    <property type="entry name" value="HLH"/>
    <property type="match status" value="1"/>
</dbReference>
<dbReference type="PANTHER" id="PTHR19290">
    <property type="entry name" value="BASIC HELIX-LOOP-HELIX PROTEIN NEUROGENIN-RELATED"/>
    <property type="match status" value="1"/>
</dbReference>
<dbReference type="SUPFAM" id="SSF47459">
    <property type="entry name" value="HLH, helix-loop-helix DNA-binding domain"/>
    <property type="match status" value="1"/>
</dbReference>
<dbReference type="Proteomes" id="UP000019118">
    <property type="component" value="Unassembled WGS sequence"/>
</dbReference>
<dbReference type="GO" id="GO:0000981">
    <property type="term" value="F:DNA-binding transcription factor activity, RNA polymerase II-specific"/>
    <property type="evidence" value="ECO:0007669"/>
    <property type="project" value="TreeGrafter"/>
</dbReference>
<dbReference type="GO" id="GO:0045944">
    <property type="term" value="P:positive regulation of transcription by RNA polymerase II"/>
    <property type="evidence" value="ECO:0007669"/>
    <property type="project" value="TreeGrafter"/>
</dbReference>
<protein>
    <recommendedName>
        <fullName evidence="6">BHLH domain-containing protein</fullName>
    </recommendedName>
</protein>
<dbReference type="Pfam" id="PF00010">
    <property type="entry name" value="HLH"/>
    <property type="match status" value="1"/>
</dbReference>
<dbReference type="RefSeq" id="XP_048520716.1">
    <property type="nucleotide sequence ID" value="XM_048664759.1"/>
</dbReference>
<dbReference type="GO" id="GO:0007423">
    <property type="term" value="P:sensory organ development"/>
    <property type="evidence" value="ECO:0007669"/>
    <property type="project" value="TreeGrafter"/>
</dbReference>